<sequence>MGLGSFLKNQFIDVIEFVDDSPNKLLVHKFTRQGDEIKQGAQLIVRNGQAAVFVHRGQIADVFEPGNYKLDTRNLPLLSALAALPYLFNSPIKSDLYFINTTQFINNRWGTKNPIIKRDVDMGMVRITSFGSFSFKVTDPKTFMTELYGARNLNMTYDIIQYLVSFVGESIAQCLGESPNSVLDLATHYGQLSAMITPYVNEKAKVYGIEVVQAVIENIGLPKEVEKLIDEQSGIGLAARDMDTFVQYQSARAIRDAAQQKGGLAGIGAGMAVGRTVAKNINESLDKPSKKSAVEQDGDDKKISKIQNAGSVADKLVKYKELLDKGILTQEEFDEVKSMLLKEI</sequence>
<dbReference type="PANTHER" id="PTHR37826:SF2">
    <property type="entry name" value="ZINC-RIBBON DOMAIN-CONTAINING PROTEIN"/>
    <property type="match status" value="1"/>
</dbReference>
<reference evidence="2 3" key="1">
    <citation type="submission" date="2024-04" db="EMBL/GenBank/DDBJ databases">
        <title>Defined microbial consortia suppress multidrug-resistant proinflammatory Enterobacteriaceae via ecological control.</title>
        <authorList>
            <person name="Furuichi M."/>
            <person name="Kawaguchi T."/>
            <person name="Pust M."/>
            <person name="Yasuma K."/>
            <person name="Plichta D."/>
            <person name="Hasegawa N."/>
            <person name="Ohya T."/>
            <person name="Bhattarai S."/>
            <person name="Sasajima S."/>
            <person name="Aoto Y."/>
            <person name="Tuganbaev T."/>
            <person name="Yaginuma M."/>
            <person name="Ueda M."/>
            <person name="Okahashi N."/>
            <person name="Amafuji K."/>
            <person name="Kiridooshi Y."/>
            <person name="Sugita K."/>
            <person name="Strazar M."/>
            <person name="Skelly A."/>
            <person name="Suda W."/>
            <person name="Hattori M."/>
            <person name="Nakamoto N."/>
            <person name="Caballero S."/>
            <person name="Norman J."/>
            <person name="Olle B."/>
            <person name="Tanoue T."/>
            <person name="Arita M."/>
            <person name="Bucci V."/>
            <person name="Atarashi K."/>
            <person name="Xavier R."/>
            <person name="Honda K."/>
        </authorList>
    </citation>
    <scope>NUCLEOTIDE SEQUENCE [LARGE SCALE GENOMIC DNA]</scope>
    <source>
        <strain evidence="3">k34-0107-D12</strain>
    </source>
</reference>
<dbReference type="PANTHER" id="PTHR37826">
    <property type="entry name" value="FLOTILLIN BAND_7_5 DOMAIN PROTEIN"/>
    <property type="match status" value="1"/>
</dbReference>
<dbReference type="Proteomes" id="UP001600941">
    <property type="component" value="Unassembled WGS sequence"/>
</dbReference>
<protein>
    <recommendedName>
        <fullName evidence="1">SPFH domain-containing protein</fullName>
    </recommendedName>
</protein>
<accession>A0ABQ0C3E3</accession>
<evidence type="ECO:0000313" key="2">
    <source>
        <dbReference type="EMBL" id="GAA6503316.1"/>
    </source>
</evidence>
<name>A0ABQ0C3E3_9FIRM</name>
<dbReference type="RefSeq" id="WP_227245158.1">
    <property type="nucleotide sequence ID" value="NZ_BAABZQ010000001.1"/>
</dbReference>
<organism evidence="2 3">
    <name type="scientific">Blautia parvula</name>
    <dbReference type="NCBI Taxonomy" id="2877527"/>
    <lineage>
        <taxon>Bacteria</taxon>
        <taxon>Bacillati</taxon>
        <taxon>Bacillota</taxon>
        <taxon>Clostridia</taxon>
        <taxon>Lachnospirales</taxon>
        <taxon>Lachnospiraceae</taxon>
        <taxon>Blautia</taxon>
    </lineage>
</organism>
<proteinExistence type="predicted"/>
<comment type="caution">
    <text evidence="2">The sequence shown here is derived from an EMBL/GenBank/DDBJ whole genome shotgun (WGS) entry which is preliminary data.</text>
</comment>
<dbReference type="InterPro" id="IPR033880">
    <property type="entry name" value="SPFH_YdjI"/>
</dbReference>
<dbReference type="EMBL" id="BAABZQ010000001">
    <property type="protein sequence ID" value="GAA6503316.1"/>
    <property type="molecule type" value="Genomic_DNA"/>
</dbReference>
<evidence type="ECO:0000313" key="3">
    <source>
        <dbReference type="Proteomes" id="UP001600941"/>
    </source>
</evidence>
<dbReference type="CDD" id="cd03408">
    <property type="entry name" value="SPFH_like_u1"/>
    <property type="match status" value="1"/>
</dbReference>
<evidence type="ECO:0000259" key="1">
    <source>
        <dbReference type="Pfam" id="PF13421"/>
    </source>
</evidence>
<dbReference type="Pfam" id="PF13421">
    <property type="entry name" value="Band_7_1"/>
    <property type="match status" value="1"/>
</dbReference>
<feature type="domain" description="SPFH" evidence="1">
    <location>
        <begin position="27"/>
        <end position="235"/>
    </location>
</feature>
<dbReference type="Gene3D" id="3.30.479.30">
    <property type="entry name" value="Band 7 domain"/>
    <property type="match status" value="1"/>
</dbReference>
<dbReference type="InterPro" id="IPR036013">
    <property type="entry name" value="Band_7/SPFH_dom_sf"/>
</dbReference>
<keyword evidence="3" id="KW-1185">Reference proteome</keyword>
<gene>
    <name evidence="2" type="ORF">K340107D12_61320</name>
</gene>